<dbReference type="SUPFAM" id="SSF46785">
    <property type="entry name" value="Winged helix' DNA-binding domain"/>
    <property type="match status" value="1"/>
</dbReference>
<dbReference type="Gene3D" id="3.40.190.290">
    <property type="match status" value="1"/>
</dbReference>
<dbReference type="Gene3D" id="1.10.10.10">
    <property type="entry name" value="Winged helix-like DNA-binding domain superfamily/Winged helix DNA-binding domain"/>
    <property type="match status" value="1"/>
</dbReference>
<dbReference type="FunFam" id="1.10.10.10:FF:000001">
    <property type="entry name" value="LysR family transcriptional regulator"/>
    <property type="match status" value="1"/>
</dbReference>
<dbReference type="InterPro" id="IPR058163">
    <property type="entry name" value="LysR-type_TF_proteobact-type"/>
</dbReference>
<organism evidence="6 7">
    <name type="scientific">Pantoea rodasii</name>
    <dbReference type="NCBI Taxonomy" id="1076549"/>
    <lineage>
        <taxon>Bacteria</taxon>
        <taxon>Pseudomonadati</taxon>
        <taxon>Pseudomonadota</taxon>
        <taxon>Gammaproteobacteria</taxon>
        <taxon>Enterobacterales</taxon>
        <taxon>Erwiniaceae</taxon>
        <taxon>Pantoea</taxon>
    </lineage>
</organism>
<evidence type="ECO:0000259" key="5">
    <source>
        <dbReference type="PROSITE" id="PS50931"/>
    </source>
</evidence>
<keyword evidence="2" id="KW-0805">Transcription regulation</keyword>
<sequence length="302" mass="33147">MINIDRLNSIKAFVQAAQSGGFSQAAEQLGLSRSTVGKAIARLESRLNVKLFQRTTRSLSLTSEGRQFYQDCLLILASLDEAENRLTHHANAPTGQLRVSAPPLLGEKWVMPVLLDLTQQWTGLSLDLRLSAQRVDLAADGVDLAIRIGDPGHHSDLTACLIGQQPLLLCAAPALLSPNTVLNNETDLALYPHLTLLEQGKSQSWSLKNPQGETVFYPPHQRLKLSTMSAVYAAALAGYGIAQLPRWLISQDIENNRLVEILPATRSHSLPIYAVWLKTAAMPQRLRVTIDALKMAFGQQSF</sequence>
<evidence type="ECO:0000256" key="4">
    <source>
        <dbReference type="ARBA" id="ARBA00023163"/>
    </source>
</evidence>
<dbReference type="Proteomes" id="UP000232062">
    <property type="component" value="Unassembled WGS sequence"/>
</dbReference>
<dbReference type="GO" id="GO:0003700">
    <property type="term" value="F:DNA-binding transcription factor activity"/>
    <property type="evidence" value="ECO:0007669"/>
    <property type="project" value="InterPro"/>
</dbReference>
<comment type="similarity">
    <text evidence="1">Belongs to the LysR transcriptional regulatory family.</text>
</comment>
<dbReference type="PANTHER" id="PTHR30537:SF5">
    <property type="entry name" value="HTH-TYPE TRANSCRIPTIONAL ACTIVATOR TTDR-RELATED"/>
    <property type="match status" value="1"/>
</dbReference>
<dbReference type="SUPFAM" id="SSF53850">
    <property type="entry name" value="Periplasmic binding protein-like II"/>
    <property type="match status" value="1"/>
</dbReference>
<comment type="caution">
    <text evidence="6">The sequence shown here is derived from an EMBL/GenBank/DDBJ whole genome shotgun (WGS) entry which is preliminary data.</text>
</comment>
<dbReference type="EMBL" id="PIQI01000029">
    <property type="protein sequence ID" value="PJZ02936.1"/>
    <property type="molecule type" value="Genomic_DNA"/>
</dbReference>
<dbReference type="OrthoDB" id="9110639at2"/>
<keyword evidence="7" id="KW-1185">Reference proteome</keyword>
<dbReference type="InterPro" id="IPR000847">
    <property type="entry name" value="LysR_HTH_N"/>
</dbReference>
<dbReference type="GO" id="GO:0006351">
    <property type="term" value="P:DNA-templated transcription"/>
    <property type="evidence" value="ECO:0007669"/>
    <property type="project" value="TreeGrafter"/>
</dbReference>
<dbReference type="Pfam" id="PF00126">
    <property type="entry name" value="HTH_1"/>
    <property type="match status" value="1"/>
</dbReference>
<dbReference type="PRINTS" id="PR00039">
    <property type="entry name" value="HTHLYSR"/>
</dbReference>
<protein>
    <submittedName>
        <fullName evidence="6">LysR family transcriptional regulator</fullName>
    </submittedName>
</protein>
<dbReference type="STRING" id="1076549.HA45_05335"/>
<dbReference type="InterPro" id="IPR005119">
    <property type="entry name" value="LysR_subst-bd"/>
</dbReference>
<evidence type="ECO:0000256" key="1">
    <source>
        <dbReference type="ARBA" id="ARBA00009437"/>
    </source>
</evidence>
<evidence type="ECO:0000313" key="6">
    <source>
        <dbReference type="EMBL" id="PJZ02936.1"/>
    </source>
</evidence>
<dbReference type="RefSeq" id="WP_100703896.1">
    <property type="nucleotide sequence ID" value="NZ_MLFP01000003.1"/>
</dbReference>
<dbReference type="GO" id="GO:0043565">
    <property type="term" value="F:sequence-specific DNA binding"/>
    <property type="evidence" value="ECO:0007669"/>
    <property type="project" value="TreeGrafter"/>
</dbReference>
<dbReference type="AlphaFoldDB" id="A0A2M9W5W7"/>
<dbReference type="PANTHER" id="PTHR30537">
    <property type="entry name" value="HTH-TYPE TRANSCRIPTIONAL REGULATOR"/>
    <property type="match status" value="1"/>
</dbReference>
<dbReference type="Pfam" id="PF03466">
    <property type="entry name" value="LysR_substrate"/>
    <property type="match status" value="1"/>
</dbReference>
<keyword evidence="4" id="KW-0804">Transcription</keyword>
<evidence type="ECO:0000313" key="7">
    <source>
        <dbReference type="Proteomes" id="UP000232062"/>
    </source>
</evidence>
<proteinExistence type="inferred from homology"/>
<keyword evidence="3" id="KW-0238">DNA-binding</keyword>
<evidence type="ECO:0000256" key="3">
    <source>
        <dbReference type="ARBA" id="ARBA00023125"/>
    </source>
</evidence>
<feature type="domain" description="HTH lysR-type" evidence="5">
    <location>
        <begin position="5"/>
        <end position="62"/>
    </location>
</feature>
<dbReference type="PROSITE" id="PS50931">
    <property type="entry name" value="HTH_LYSR"/>
    <property type="match status" value="1"/>
</dbReference>
<name>A0A2M9W5W7_9GAMM</name>
<dbReference type="InterPro" id="IPR036388">
    <property type="entry name" value="WH-like_DNA-bd_sf"/>
</dbReference>
<reference evidence="6 7" key="1">
    <citation type="submission" date="2017-11" db="EMBL/GenBank/DDBJ databases">
        <title>The genome sequence of Pantoea rodasii DSM 26611.</title>
        <authorList>
            <person name="Gao J."/>
            <person name="Mao X."/>
            <person name="Sun J."/>
        </authorList>
    </citation>
    <scope>NUCLEOTIDE SEQUENCE [LARGE SCALE GENOMIC DNA]</scope>
    <source>
        <strain evidence="6 7">DSM 26611</strain>
    </source>
</reference>
<evidence type="ECO:0000256" key="2">
    <source>
        <dbReference type="ARBA" id="ARBA00023015"/>
    </source>
</evidence>
<dbReference type="InterPro" id="IPR036390">
    <property type="entry name" value="WH_DNA-bd_sf"/>
</dbReference>
<accession>A0A2M9W5W7</accession>
<gene>
    <name evidence="6" type="ORF">PRCB_22940</name>
</gene>